<protein>
    <submittedName>
        <fullName evidence="2">Uncharacterized protein</fullName>
    </submittedName>
</protein>
<sequence length="420" mass="46217">MAVSNSLDERYSERPEWALAQRIVASPELKSSRKLCRFFLYVVDCSLRGTPEEATEQQIGIHVFDRPPGYNSSDDSIVRSQARLLRIKLTAYFARVGDQEDLTLEIPRGHYLPVFRSAAAVPEPQPLEEERQPEESLSSDFRSLNEVAAPIVSPPRSRNWPLTWTAIACACMALGILMGFAWARNPHLEHNSSTNLFWKPFLQGAPPLVIYSNPLFTGTPYTGMRLVTSGVQRSLNDVDDDTYTGTGEASAIRDLTHVFDAHHAEFILKRSRLVTWDEAKSHNLIFIGAASQNSALQDLKTNLDFAIDLDSDHQGFIANRHPLQGEPASFKPSSANEEYAIIASVPGLEPGTRIAIFTGLTTNGTQAAVEFVCNPGNAQQLAKIVQRPGDALVPFEAVLHIKMSGGVPLQADVVAIHPHG</sequence>
<evidence type="ECO:0000256" key="1">
    <source>
        <dbReference type="SAM" id="Phobius"/>
    </source>
</evidence>
<accession>A0A7W7ZSU3</accession>
<dbReference type="EMBL" id="JACHIO010000017">
    <property type="protein sequence ID" value="MBB5065529.1"/>
    <property type="molecule type" value="Genomic_DNA"/>
</dbReference>
<comment type="caution">
    <text evidence="2">The sequence shown here is derived from an EMBL/GenBank/DDBJ whole genome shotgun (WGS) entry which is preliminary data.</text>
</comment>
<proteinExistence type="predicted"/>
<dbReference type="AlphaFoldDB" id="A0A7W7ZSU3"/>
<dbReference type="RefSeq" id="WP_184258291.1">
    <property type="nucleotide sequence ID" value="NZ_JACHIO010000017.1"/>
</dbReference>
<evidence type="ECO:0000313" key="3">
    <source>
        <dbReference type="Proteomes" id="UP000584867"/>
    </source>
</evidence>
<dbReference type="Proteomes" id="UP000584867">
    <property type="component" value="Unassembled WGS sequence"/>
</dbReference>
<evidence type="ECO:0000313" key="2">
    <source>
        <dbReference type="EMBL" id="MBB5065529.1"/>
    </source>
</evidence>
<organism evidence="2 3">
    <name type="scientific">Granulicella mallensis</name>
    <dbReference type="NCBI Taxonomy" id="940614"/>
    <lineage>
        <taxon>Bacteria</taxon>
        <taxon>Pseudomonadati</taxon>
        <taxon>Acidobacteriota</taxon>
        <taxon>Terriglobia</taxon>
        <taxon>Terriglobales</taxon>
        <taxon>Acidobacteriaceae</taxon>
        <taxon>Granulicella</taxon>
    </lineage>
</organism>
<name>A0A7W7ZSU3_9BACT</name>
<keyword evidence="1" id="KW-0472">Membrane</keyword>
<reference evidence="2 3" key="1">
    <citation type="submission" date="2020-08" db="EMBL/GenBank/DDBJ databases">
        <title>Genomic Encyclopedia of Type Strains, Phase IV (KMG-V): Genome sequencing to study the core and pangenomes of soil and plant-associated prokaryotes.</title>
        <authorList>
            <person name="Whitman W."/>
        </authorList>
    </citation>
    <scope>NUCLEOTIDE SEQUENCE [LARGE SCALE GENOMIC DNA]</scope>
    <source>
        <strain evidence="2 3">X5P3</strain>
    </source>
</reference>
<gene>
    <name evidence="2" type="ORF">HDF15_003897</name>
</gene>
<keyword evidence="1" id="KW-0812">Transmembrane</keyword>
<keyword evidence="1" id="KW-1133">Transmembrane helix</keyword>
<feature type="transmembrane region" description="Helical" evidence="1">
    <location>
        <begin position="162"/>
        <end position="183"/>
    </location>
</feature>